<dbReference type="Pfam" id="PF08241">
    <property type="entry name" value="Methyltransf_11"/>
    <property type="match status" value="1"/>
</dbReference>
<dbReference type="AlphaFoldDB" id="A0A382NYB1"/>
<dbReference type="GO" id="GO:0008757">
    <property type="term" value="F:S-adenosylmethionine-dependent methyltransferase activity"/>
    <property type="evidence" value="ECO:0007669"/>
    <property type="project" value="InterPro"/>
</dbReference>
<protein>
    <recommendedName>
        <fullName evidence="1">Methyltransferase type 11 domain-containing protein</fullName>
    </recommendedName>
</protein>
<proteinExistence type="predicted"/>
<evidence type="ECO:0000259" key="1">
    <source>
        <dbReference type="Pfam" id="PF08241"/>
    </source>
</evidence>
<dbReference type="InterPro" id="IPR013216">
    <property type="entry name" value="Methyltransf_11"/>
</dbReference>
<gene>
    <name evidence="2" type="ORF">METZ01_LOCUS318484</name>
</gene>
<feature type="domain" description="Methyltransferase type 11" evidence="1">
    <location>
        <begin position="6"/>
        <end position="72"/>
    </location>
</feature>
<reference evidence="2" key="1">
    <citation type="submission" date="2018-05" db="EMBL/GenBank/DDBJ databases">
        <authorList>
            <person name="Lanie J.A."/>
            <person name="Ng W.-L."/>
            <person name="Kazmierczak K.M."/>
            <person name="Andrzejewski T.M."/>
            <person name="Davidsen T.M."/>
            <person name="Wayne K.J."/>
            <person name="Tettelin H."/>
            <person name="Glass J.I."/>
            <person name="Rusch D."/>
            <person name="Podicherti R."/>
            <person name="Tsui H.-C.T."/>
            <person name="Winkler M.E."/>
        </authorList>
    </citation>
    <scope>NUCLEOTIDE SEQUENCE</scope>
</reference>
<dbReference type="InterPro" id="IPR029063">
    <property type="entry name" value="SAM-dependent_MTases_sf"/>
</dbReference>
<feature type="non-terminal residue" evidence="2">
    <location>
        <position position="1"/>
    </location>
</feature>
<accession>A0A382NYB1</accession>
<dbReference type="SUPFAM" id="SSF53335">
    <property type="entry name" value="S-adenosyl-L-methionine-dependent methyltransferases"/>
    <property type="match status" value="1"/>
</dbReference>
<name>A0A382NYB1_9ZZZZ</name>
<organism evidence="2">
    <name type="scientific">marine metagenome</name>
    <dbReference type="NCBI Taxonomy" id="408172"/>
    <lineage>
        <taxon>unclassified sequences</taxon>
        <taxon>metagenomes</taxon>
        <taxon>ecological metagenomes</taxon>
    </lineage>
</organism>
<evidence type="ECO:0000313" key="2">
    <source>
        <dbReference type="EMBL" id="SVC65630.1"/>
    </source>
</evidence>
<sequence length="186" mass="21768">IECSRDQMSRASKHRRTGCRFLLGVGENLPFEESCFDASVFFNSIHHIPEECLSKAISDAVKVTKPGGVIYVAEPMAEGPCFELDAPVEDETEVRELAQHALNQARDSFSGWTEETQEHYQVHFDYQKFDDYKDEMLRFDHSRTVRFEKIEDLLKAQFMKLSEKINQGYRFYQPMLARCIRMKKMH</sequence>
<dbReference type="Gene3D" id="3.40.50.150">
    <property type="entry name" value="Vaccinia Virus protein VP39"/>
    <property type="match status" value="1"/>
</dbReference>
<dbReference type="EMBL" id="UINC01103334">
    <property type="protein sequence ID" value="SVC65630.1"/>
    <property type="molecule type" value="Genomic_DNA"/>
</dbReference>